<evidence type="ECO:0000256" key="1">
    <source>
        <dbReference type="SAM" id="MobiDB-lite"/>
    </source>
</evidence>
<dbReference type="AlphaFoldDB" id="A0A8S1IL12"/>
<keyword evidence="3" id="KW-1185">Reference proteome</keyword>
<feature type="region of interest" description="Disordered" evidence="1">
    <location>
        <begin position="223"/>
        <end position="270"/>
    </location>
</feature>
<name>A0A8S1IL12_9CHLO</name>
<evidence type="ECO:0000313" key="3">
    <source>
        <dbReference type="Proteomes" id="UP000708148"/>
    </source>
</evidence>
<dbReference type="Proteomes" id="UP000708148">
    <property type="component" value="Unassembled WGS sequence"/>
</dbReference>
<dbReference type="EMBL" id="CAJHUC010000367">
    <property type="protein sequence ID" value="CAD7695619.1"/>
    <property type="molecule type" value="Genomic_DNA"/>
</dbReference>
<organism evidence="2 3">
    <name type="scientific">Ostreobium quekettii</name>
    <dbReference type="NCBI Taxonomy" id="121088"/>
    <lineage>
        <taxon>Eukaryota</taxon>
        <taxon>Viridiplantae</taxon>
        <taxon>Chlorophyta</taxon>
        <taxon>core chlorophytes</taxon>
        <taxon>Ulvophyceae</taxon>
        <taxon>TCBD clade</taxon>
        <taxon>Bryopsidales</taxon>
        <taxon>Ostreobineae</taxon>
        <taxon>Ostreobiaceae</taxon>
        <taxon>Ostreobium</taxon>
    </lineage>
</organism>
<evidence type="ECO:0000313" key="2">
    <source>
        <dbReference type="EMBL" id="CAD7695619.1"/>
    </source>
</evidence>
<dbReference type="PANTHER" id="PTHR46567">
    <property type="entry name" value="MEDIATOR OF RNA POLYMERASE II TRANSCRIPTION SUBUNIT 12"/>
    <property type="match status" value="1"/>
</dbReference>
<protein>
    <submittedName>
        <fullName evidence="2">Uncharacterized protein</fullName>
    </submittedName>
</protein>
<reference evidence="2" key="1">
    <citation type="submission" date="2020-12" db="EMBL/GenBank/DDBJ databases">
        <authorList>
            <person name="Iha C."/>
        </authorList>
    </citation>
    <scope>NUCLEOTIDE SEQUENCE</scope>
</reference>
<dbReference type="OrthoDB" id="20828at2759"/>
<feature type="compositionally biased region" description="Basic and acidic residues" evidence="1">
    <location>
        <begin position="1"/>
        <end position="11"/>
    </location>
</feature>
<feature type="compositionally biased region" description="Low complexity" evidence="1">
    <location>
        <begin position="230"/>
        <end position="254"/>
    </location>
</feature>
<comment type="caution">
    <text evidence="2">The sequence shown here is derived from an EMBL/GenBank/DDBJ whole genome shotgun (WGS) entry which is preliminary data.</text>
</comment>
<proteinExistence type="predicted"/>
<dbReference type="PANTHER" id="PTHR46567:SF1">
    <property type="entry name" value="MEDIATOR OF RNA POLYMERASE II TRANSCRIPTION SUBUNIT 12"/>
    <property type="match status" value="1"/>
</dbReference>
<gene>
    <name evidence="2" type="ORF">OSTQU699_LOCUS980</name>
</gene>
<sequence length="472" mass="50382">MEGDQPRRQPELPDVYPLRQGCPEDTLTPGTLKHGYQESAEAIGVPETKEAALSLAADTKLWGRWKSDGHRKTLWNSLRAVQEKSASKDKAGKQYGVPLSGASISKDVSLPQERPVEGEHNSTWLLNLSNPLHAWGPDSAILVPNGRPQSLIASLAANQVALPQASSLLQVTYLSQAEGAVSPVDHRQCSSLLTKDLTQMLGDLLPQCMQDVKAVAATAGTPVKTDDLRPSTPQSASSPASAAGPKGAAALQAGSPEGSSLDASRGTREGPPGAECFGFQLVGDTGQRLEYLIRLTGWLTREGLVDVGSLADWVLDELQGEDLPVHGWAVLIPLLEACLPDAAMCQDRTKRMVSFGLSCASQLQEQEQREGSEWQAQRLGRLKGSVSAIMQRLVETNPGALVGLDTVQQLTELKEKCNIDISELQACQAKLTQAVGLRCVESRSQWLDQCGAGAISASLAFLGGPEPQTHVL</sequence>
<accession>A0A8S1IL12</accession>
<feature type="region of interest" description="Disordered" evidence="1">
    <location>
        <begin position="1"/>
        <end position="32"/>
    </location>
</feature>